<dbReference type="InterPro" id="IPR038356">
    <property type="entry name" value="Tma16_sf"/>
</dbReference>
<dbReference type="EMBL" id="JAAAID010000569">
    <property type="protein sequence ID" value="KAG0016057.1"/>
    <property type="molecule type" value="Genomic_DNA"/>
</dbReference>
<dbReference type="Pfam" id="PF11176">
    <property type="entry name" value="Tma16"/>
    <property type="match status" value="1"/>
</dbReference>
<name>A0A9P6T130_9FUNG</name>
<sequence length="219" mass="24967">MVSNNKRHTMKSIKNKDMIHPSSRKAQQVMRVVLRKDRLEQRQKTRAATSFTLSDRILWFRHAVPEDVATLTREQHHELIEEYLARFNEEYESLIALHRPGKVRPKASREDMLTLVMAKERQEYASGFDYASITEPKTFTEAEEEGEEEEDVSLKKTVASPKNVKLLREWDGDLNSLNRIKMIRLNDPKHLAKFAGAVAGSAAAGLATSKSSEGSAMQE</sequence>
<organism evidence="2 3">
    <name type="scientific">Entomortierella chlamydospora</name>
    <dbReference type="NCBI Taxonomy" id="101097"/>
    <lineage>
        <taxon>Eukaryota</taxon>
        <taxon>Fungi</taxon>
        <taxon>Fungi incertae sedis</taxon>
        <taxon>Mucoromycota</taxon>
        <taxon>Mortierellomycotina</taxon>
        <taxon>Mortierellomycetes</taxon>
        <taxon>Mortierellales</taxon>
        <taxon>Mortierellaceae</taxon>
        <taxon>Entomortierella</taxon>
    </lineage>
</organism>
<dbReference type="Gene3D" id="1.20.1440.170">
    <property type="entry name" value="Translation machinery-associated protein 16-like"/>
    <property type="match status" value="1"/>
</dbReference>
<gene>
    <name evidence="2" type="primary">TMA16</name>
    <name evidence="2" type="ORF">BGZ80_009451</name>
</gene>
<keyword evidence="3" id="KW-1185">Reference proteome</keyword>
<dbReference type="GO" id="GO:0005634">
    <property type="term" value="C:nucleus"/>
    <property type="evidence" value="ECO:0007669"/>
    <property type="project" value="TreeGrafter"/>
</dbReference>
<dbReference type="PANTHER" id="PTHR13349">
    <property type="entry name" value="TRANSLATION MACHINERY-ASSOCIATED PROTEIN 16"/>
    <property type="match status" value="1"/>
</dbReference>
<dbReference type="PANTHER" id="PTHR13349:SF2">
    <property type="entry name" value="TRANSLATION MACHINERY-ASSOCIATED PROTEIN 16"/>
    <property type="match status" value="1"/>
</dbReference>
<comment type="similarity">
    <text evidence="1">Belongs to the TMA16 family.</text>
</comment>
<evidence type="ECO:0000313" key="2">
    <source>
        <dbReference type="EMBL" id="KAG0016057.1"/>
    </source>
</evidence>
<reference evidence="2" key="1">
    <citation type="journal article" date="2020" name="Fungal Divers.">
        <title>Resolving the Mortierellaceae phylogeny through synthesis of multi-gene phylogenetics and phylogenomics.</title>
        <authorList>
            <person name="Vandepol N."/>
            <person name="Liber J."/>
            <person name="Desiro A."/>
            <person name="Na H."/>
            <person name="Kennedy M."/>
            <person name="Barry K."/>
            <person name="Grigoriev I.V."/>
            <person name="Miller A.N."/>
            <person name="O'Donnell K."/>
            <person name="Stajich J.E."/>
            <person name="Bonito G."/>
        </authorList>
    </citation>
    <scope>NUCLEOTIDE SEQUENCE</scope>
    <source>
        <strain evidence="2">NRRL 2769</strain>
    </source>
</reference>
<evidence type="ECO:0000313" key="3">
    <source>
        <dbReference type="Proteomes" id="UP000703661"/>
    </source>
</evidence>
<dbReference type="InterPro" id="IPR021346">
    <property type="entry name" value="Tma16"/>
</dbReference>
<evidence type="ECO:0000256" key="1">
    <source>
        <dbReference type="ARBA" id="ARBA00034127"/>
    </source>
</evidence>
<accession>A0A9P6T130</accession>
<comment type="caution">
    <text evidence="2">The sequence shown here is derived from an EMBL/GenBank/DDBJ whole genome shotgun (WGS) entry which is preliminary data.</text>
</comment>
<dbReference type="AlphaFoldDB" id="A0A9P6T130"/>
<protein>
    <submittedName>
        <fullName evidence="2">Translation machinery-associated protein 16</fullName>
    </submittedName>
</protein>
<proteinExistence type="inferred from homology"/>
<dbReference type="Proteomes" id="UP000703661">
    <property type="component" value="Unassembled WGS sequence"/>
</dbReference>